<accession>A0A0L9TLL1</accession>
<sequence>MHPHTTEITFPLLSPSLCYPSSRGGASLWWCVIVLCLFGGDSFLEEFGGATRWSSGSGVGARKWSGDGGGGIRRKSSQVRKQDGKPFNEYENPSTDINIEGLPSV</sequence>
<dbReference type="Proteomes" id="UP000053144">
    <property type="component" value="Chromosome 1"/>
</dbReference>
<protein>
    <submittedName>
        <fullName evidence="2">Uncharacterized protein</fullName>
    </submittedName>
</protein>
<evidence type="ECO:0000313" key="3">
    <source>
        <dbReference type="Proteomes" id="UP000053144"/>
    </source>
</evidence>
<organism evidence="2 3">
    <name type="scientific">Phaseolus angularis</name>
    <name type="common">Azuki bean</name>
    <name type="synonym">Vigna angularis</name>
    <dbReference type="NCBI Taxonomy" id="3914"/>
    <lineage>
        <taxon>Eukaryota</taxon>
        <taxon>Viridiplantae</taxon>
        <taxon>Streptophyta</taxon>
        <taxon>Embryophyta</taxon>
        <taxon>Tracheophyta</taxon>
        <taxon>Spermatophyta</taxon>
        <taxon>Magnoliopsida</taxon>
        <taxon>eudicotyledons</taxon>
        <taxon>Gunneridae</taxon>
        <taxon>Pentapetalae</taxon>
        <taxon>rosids</taxon>
        <taxon>fabids</taxon>
        <taxon>Fabales</taxon>
        <taxon>Fabaceae</taxon>
        <taxon>Papilionoideae</taxon>
        <taxon>50 kb inversion clade</taxon>
        <taxon>NPAAA clade</taxon>
        <taxon>indigoferoid/millettioid clade</taxon>
        <taxon>Phaseoleae</taxon>
        <taxon>Vigna</taxon>
    </lineage>
</organism>
<name>A0A0L9TLL1_PHAAN</name>
<proteinExistence type="predicted"/>
<feature type="region of interest" description="Disordered" evidence="1">
    <location>
        <begin position="53"/>
        <end position="105"/>
    </location>
</feature>
<reference evidence="3" key="1">
    <citation type="journal article" date="2015" name="Proc. Natl. Acad. Sci. U.S.A.">
        <title>Genome sequencing of adzuki bean (Vigna angularis) provides insight into high starch and low fat accumulation and domestication.</title>
        <authorList>
            <person name="Yang K."/>
            <person name="Tian Z."/>
            <person name="Chen C."/>
            <person name="Luo L."/>
            <person name="Zhao B."/>
            <person name="Wang Z."/>
            <person name="Yu L."/>
            <person name="Li Y."/>
            <person name="Sun Y."/>
            <person name="Li W."/>
            <person name="Chen Y."/>
            <person name="Li Y."/>
            <person name="Zhang Y."/>
            <person name="Ai D."/>
            <person name="Zhao J."/>
            <person name="Shang C."/>
            <person name="Ma Y."/>
            <person name="Wu B."/>
            <person name="Wang M."/>
            <person name="Gao L."/>
            <person name="Sun D."/>
            <person name="Zhang P."/>
            <person name="Guo F."/>
            <person name="Wang W."/>
            <person name="Li Y."/>
            <person name="Wang J."/>
            <person name="Varshney R.K."/>
            <person name="Wang J."/>
            <person name="Ling H.Q."/>
            <person name="Wan P."/>
        </authorList>
    </citation>
    <scope>NUCLEOTIDE SEQUENCE</scope>
    <source>
        <strain evidence="3">cv. Jingnong 6</strain>
    </source>
</reference>
<dbReference type="EMBL" id="CM003371">
    <property type="protein sequence ID" value="KOM31458.1"/>
    <property type="molecule type" value="Genomic_DNA"/>
</dbReference>
<evidence type="ECO:0000256" key="1">
    <source>
        <dbReference type="SAM" id="MobiDB-lite"/>
    </source>
</evidence>
<dbReference type="Gramene" id="KOM31458">
    <property type="protein sequence ID" value="KOM31458"/>
    <property type="gene ID" value="LR48_Vigan01g101300"/>
</dbReference>
<gene>
    <name evidence="2" type="ORF">LR48_Vigan01g101300</name>
</gene>
<evidence type="ECO:0000313" key="2">
    <source>
        <dbReference type="EMBL" id="KOM31458.1"/>
    </source>
</evidence>
<dbReference type="AlphaFoldDB" id="A0A0L9TLL1"/>